<keyword evidence="3" id="KW-1185">Reference proteome</keyword>
<proteinExistence type="predicted"/>
<accession>A0A6H5HMJ7</accession>
<evidence type="ECO:0000313" key="3">
    <source>
        <dbReference type="Proteomes" id="UP000479000"/>
    </source>
</evidence>
<dbReference type="Proteomes" id="UP000479000">
    <property type="component" value="Unassembled WGS sequence"/>
</dbReference>
<sequence>MPLRRQGRRVSRIFGRLKKSLQRCREPDAVRIAQGARNYQVPRCLKIPSSVKKRTKKTSGCFEEQGSKSLKNQYGP</sequence>
<feature type="region of interest" description="Disordered" evidence="1">
    <location>
        <begin position="55"/>
        <end position="76"/>
    </location>
</feature>
<dbReference type="EMBL" id="CADCXU010032970">
    <property type="protein sequence ID" value="CAB0018534.1"/>
    <property type="molecule type" value="Genomic_DNA"/>
</dbReference>
<reference evidence="2 3" key="1">
    <citation type="submission" date="2020-02" db="EMBL/GenBank/DDBJ databases">
        <authorList>
            <person name="Ferguson B K."/>
        </authorList>
    </citation>
    <scope>NUCLEOTIDE SEQUENCE [LARGE SCALE GENOMIC DNA]</scope>
</reference>
<dbReference type="AlphaFoldDB" id="A0A6H5HMJ7"/>
<feature type="compositionally biased region" description="Polar residues" evidence="1">
    <location>
        <begin position="67"/>
        <end position="76"/>
    </location>
</feature>
<protein>
    <submittedName>
        <fullName evidence="2">Uncharacterized protein</fullName>
    </submittedName>
</protein>
<organism evidence="2 3">
    <name type="scientific">Nesidiocoris tenuis</name>
    <dbReference type="NCBI Taxonomy" id="355587"/>
    <lineage>
        <taxon>Eukaryota</taxon>
        <taxon>Metazoa</taxon>
        <taxon>Ecdysozoa</taxon>
        <taxon>Arthropoda</taxon>
        <taxon>Hexapoda</taxon>
        <taxon>Insecta</taxon>
        <taxon>Pterygota</taxon>
        <taxon>Neoptera</taxon>
        <taxon>Paraneoptera</taxon>
        <taxon>Hemiptera</taxon>
        <taxon>Heteroptera</taxon>
        <taxon>Panheteroptera</taxon>
        <taxon>Cimicomorpha</taxon>
        <taxon>Miridae</taxon>
        <taxon>Dicyphina</taxon>
        <taxon>Nesidiocoris</taxon>
    </lineage>
</organism>
<gene>
    <name evidence="2" type="ORF">NTEN_LOCUS22380</name>
</gene>
<evidence type="ECO:0000256" key="1">
    <source>
        <dbReference type="SAM" id="MobiDB-lite"/>
    </source>
</evidence>
<evidence type="ECO:0000313" key="2">
    <source>
        <dbReference type="EMBL" id="CAB0018534.1"/>
    </source>
</evidence>
<name>A0A6H5HMJ7_9HEMI</name>